<reference evidence="2" key="1">
    <citation type="submission" date="2020-04" db="EMBL/GenBank/DDBJ databases">
        <title>Analysis of mating type loci in Filobasidium floriforme.</title>
        <authorList>
            <person name="Nowrousian M."/>
        </authorList>
    </citation>
    <scope>NUCLEOTIDE SEQUENCE</scope>
    <source>
        <strain evidence="2">CBS 6242</strain>
    </source>
</reference>
<dbReference type="AlphaFoldDB" id="A0A8K0NPE0"/>
<feature type="region of interest" description="Disordered" evidence="1">
    <location>
        <begin position="223"/>
        <end position="294"/>
    </location>
</feature>
<keyword evidence="3" id="KW-1185">Reference proteome</keyword>
<feature type="compositionally biased region" description="Acidic residues" evidence="1">
    <location>
        <begin position="371"/>
        <end position="385"/>
    </location>
</feature>
<feature type="compositionally biased region" description="Basic residues" evidence="1">
    <location>
        <begin position="236"/>
        <end position="246"/>
    </location>
</feature>
<name>A0A8K0NPE0_9TREE</name>
<feature type="region of interest" description="Disordered" evidence="1">
    <location>
        <begin position="371"/>
        <end position="425"/>
    </location>
</feature>
<gene>
    <name evidence="2" type="ORF">FFLO_04293</name>
</gene>
<sequence>MTTQQPSPKRNRFRPATSSESRVFTRTSSEQAGDRYGIEDDTTWKVFGVGARVRQNVTTGYQTAPTFSQSQLHFNAQPIPISISGNPTQDLDFQEPDFLKPTHANALGGSSASSSDSITAPTVEAGAGNGYFPAHLNRERDFSRYQSSPNPTFSQSQNYGFQTSNQTLASAKAHWTSEQEKLESLVRRLKPKVRGELRGMAEVFVPGQEDVDASGMHEDVDEARAGKVDEFGFSRGTKRAGGRHARSASGENMFGPGMDGNQSDDGMASGTDTEEPSQSQSHSHSHAVANESEFGTPAFMKSAKSRGLRPTKSLPARSFAFGGPSSLNPADAGPMAAPFTSGFFSPNVSTADFSARGTSPPLGMEVEGSATEEEGEDGFDMDEAFGGEGDVFGSTIGGSMDTGASSVPEGESQGGLGEWTNRTDF</sequence>
<accession>A0A8K0NPE0</accession>
<dbReference type="EMBL" id="JABELV010000089">
    <property type="protein sequence ID" value="KAG7531495.1"/>
    <property type="molecule type" value="Genomic_DNA"/>
</dbReference>
<feature type="compositionally biased region" description="Polar residues" evidence="1">
    <location>
        <begin position="16"/>
        <end position="31"/>
    </location>
</feature>
<proteinExistence type="predicted"/>
<protein>
    <submittedName>
        <fullName evidence="2">Uncharacterized protein</fullName>
    </submittedName>
</protein>
<feature type="compositionally biased region" description="Basic and acidic residues" evidence="1">
    <location>
        <begin position="223"/>
        <end position="232"/>
    </location>
</feature>
<dbReference type="Proteomes" id="UP000812966">
    <property type="component" value="Unassembled WGS sequence"/>
</dbReference>
<organism evidence="2 3">
    <name type="scientific">Filobasidium floriforme</name>
    <dbReference type="NCBI Taxonomy" id="5210"/>
    <lineage>
        <taxon>Eukaryota</taxon>
        <taxon>Fungi</taxon>
        <taxon>Dikarya</taxon>
        <taxon>Basidiomycota</taxon>
        <taxon>Agaricomycotina</taxon>
        <taxon>Tremellomycetes</taxon>
        <taxon>Filobasidiales</taxon>
        <taxon>Filobasidiaceae</taxon>
        <taxon>Filobasidium</taxon>
    </lineage>
</organism>
<feature type="region of interest" description="Disordered" evidence="1">
    <location>
        <begin position="1"/>
        <end position="37"/>
    </location>
</feature>
<evidence type="ECO:0000313" key="2">
    <source>
        <dbReference type="EMBL" id="KAG7531495.1"/>
    </source>
</evidence>
<evidence type="ECO:0000256" key="1">
    <source>
        <dbReference type="SAM" id="MobiDB-lite"/>
    </source>
</evidence>
<comment type="caution">
    <text evidence="2">The sequence shown here is derived from an EMBL/GenBank/DDBJ whole genome shotgun (WGS) entry which is preliminary data.</text>
</comment>
<evidence type="ECO:0000313" key="3">
    <source>
        <dbReference type="Proteomes" id="UP000812966"/>
    </source>
</evidence>